<dbReference type="Proteomes" id="UP000287857">
    <property type="component" value="Unassembled WGS sequence"/>
</dbReference>
<dbReference type="OrthoDB" id="2199820at2"/>
<dbReference type="RefSeq" id="WP_125982835.1">
    <property type="nucleotide sequence ID" value="NZ_NGJS01000001.1"/>
</dbReference>
<evidence type="ECO:0008006" key="3">
    <source>
        <dbReference type="Google" id="ProtNLM"/>
    </source>
</evidence>
<proteinExistence type="predicted"/>
<accession>A0A430A247</accession>
<sequence length="173" mass="20015">MLNSFLKQSINLNQDIKNRLVVLLDNNNQNFSTEINAYLPTNTYSLPIQDMIPFLTIQDNLLLGIKKKNSETVLYFIRKYSQKFKLPSSILTEFAKDVSKNQQMVLQIMRAIALKQSILINQLANYVVSNKFIEDLLPVLHYFVAKEQTTILIVTSSKELLQSPYYDQCIFLS</sequence>
<reference evidence="1 2" key="1">
    <citation type="submission" date="2017-05" db="EMBL/GenBank/DDBJ databases">
        <title>Vagococcus spp. assemblies.</title>
        <authorList>
            <person name="Gulvik C.A."/>
        </authorList>
    </citation>
    <scope>NUCLEOTIDE SEQUENCE [LARGE SCALE GENOMIC DNA]</scope>
    <source>
        <strain evidence="1 2">SS1995</strain>
    </source>
</reference>
<organism evidence="1 2">
    <name type="scientific">Vagococcus vulneris</name>
    <dbReference type="NCBI Taxonomy" id="1977869"/>
    <lineage>
        <taxon>Bacteria</taxon>
        <taxon>Bacillati</taxon>
        <taxon>Bacillota</taxon>
        <taxon>Bacilli</taxon>
        <taxon>Lactobacillales</taxon>
        <taxon>Enterococcaceae</taxon>
        <taxon>Vagococcus</taxon>
    </lineage>
</organism>
<dbReference type="AlphaFoldDB" id="A0A430A247"/>
<dbReference type="SUPFAM" id="SSF52540">
    <property type="entry name" value="P-loop containing nucleoside triphosphate hydrolases"/>
    <property type="match status" value="1"/>
</dbReference>
<dbReference type="InterPro" id="IPR027417">
    <property type="entry name" value="P-loop_NTPase"/>
</dbReference>
<evidence type="ECO:0000313" key="1">
    <source>
        <dbReference type="EMBL" id="RSU00510.1"/>
    </source>
</evidence>
<keyword evidence="2" id="KW-1185">Reference proteome</keyword>
<dbReference type="EMBL" id="NGJS01000001">
    <property type="protein sequence ID" value="RSU00510.1"/>
    <property type="molecule type" value="Genomic_DNA"/>
</dbReference>
<gene>
    <name evidence="1" type="ORF">CBF37_00410</name>
</gene>
<dbReference type="Gene3D" id="3.40.50.300">
    <property type="entry name" value="P-loop containing nucleotide triphosphate hydrolases"/>
    <property type="match status" value="1"/>
</dbReference>
<name>A0A430A247_9ENTE</name>
<evidence type="ECO:0000313" key="2">
    <source>
        <dbReference type="Proteomes" id="UP000287857"/>
    </source>
</evidence>
<protein>
    <recommendedName>
        <fullName evidence="3">ABC transporter domain-containing protein</fullName>
    </recommendedName>
</protein>
<comment type="caution">
    <text evidence="1">The sequence shown here is derived from an EMBL/GenBank/DDBJ whole genome shotgun (WGS) entry which is preliminary data.</text>
</comment>